<evidence type="ECO:0000256" key="1">
    <source>
        <dbReference type="SAM" id="MobiDB-lite"/>
    </source>
</evidence>
<dbReference type="AlphaFoldDB" id="A0A5C6BHN5"/>
<dbReference type="Proteomes" id="UP000319908">
    <property type="component" value="Unassembled WGS sequence"/>
</dbReference>
<keyword evidence="3" id="KW-1185">Reference proteome</keyword>
<organism evidence="2 3">
    <name type="scientific">Allorhodopirellula heiligendammensis</name>
    <dbReference type="NCBI Taxonomy" id="2714739"/>
    <lineage>
        <taxon>Bacteria</taxon>
        <taxon>Pseudomonadati</taxon>
        <taxon>Planctomycetota</taxon>
        <taxon>Planctomycetia</taxon>
        <taxon>Pirellulales</taxon>
        <taxon>Pirellulaceae</taxon>
        <taxon>Allorhodopirellula</taxon>
    </lineage>
</organism>
<feature type="region of interest" description="Disordered" evidence="1">
    <location>
        <begin position="1"/>
        <end position="30"/>
    </location>
</feature>
<dbReference type="EMBL" id="SJPU01000005">
    <property type="protein sequence ID" value="TWU09934.1"/>
    <property type="molecule type" value="Genomic_DNA"/>
</dbReference>
<evidence type="ECO:0000313" key="2">
    <source>
        <dbReference type="EMBL" id="TWU09934.1"/>
    </source>
</evidence>
<proteinExistence type="predicted"/>
<name>A0A5C6BHN5_9BACT</name>
<evidence type="ECO:0000313" key="3">
    <source>
        <dbReference type="Proteomes" id="UP000319908"/>
    </source>
</evidence>
<reference evidence="2 3" key="1">
    <citation type="journal article" date="2020" name="Antonie Van Leeuwenhoek">
        <title>Rhodopirellula heiligendammensis sp. nov., Rhodopirellula pilleata sp. nov., and Rhodopirellula solitaria sp. nov. isolated from natural or artificial marine surfaces in Northern Germany and California, USA, and emended description of the genus Rhodopirellula.</title>
        <authorList>
            <person name="Kallscheuer N."/>
            <person name="Wiegand S."/>
            <person name="Jogler M."/>
            <person name="Boedeker C."/>
            <person name="Peeters S.H."/>
            <person name="Rast P."/>
            <person name="Heuer A."/>
            <person name="Jetten M.S.M."/>
            <person name="Rohde M."/>
            <person name="Jogler C."/>
        </authorList>
    </citation>
    <scope>NUCLEOTIDE SEQUENCE [LARGE SCALE GENOMIC DNA]</scope>
    <source>
        <strain evidence="2 3">Poly21</strain>
    </source>
</reference>
<comment type="caution">
    <text evidence="2">The sequence shown here is derived from an EMBL/GenBank/DDBJ whole genome shotgun (WGS) entry which is preliminary data.</text>
</comment>
<gene>
    <name evidence="2" type="ORF">Poly21_52620</name>
</gene>
<accession>A0A5C6BHN5</accession>
<protein>
    <submittedName>
        <fullName evidence="2">Uncharacterized protein</fullName>
    </submittedName>
</protein>
<feature type="compositionally biased region" description="Basic and acidic residues" evidence="1">
    <location>
        <begin position="17"/>
        <end position="30"/>
    </location>
</feature>
<feature type="compositionally biased region" description="Pro residues" evidence="1">
    <location>
        <begin position="1"/>
        <end position="11"/>
    </location>
</feature>
<sequence>MMSPSSPPKPAPGTVKRGMDNRVAASDERPSALSFTQVTFDPLDFIHVVKTACVARRAVPAA</sequence>